<dbReference type="RefSeq" id="XP_015467865.1">
    <property type="nucleotide sequence ID" value="XM_015611274.1"/>
</dbReference>
<protein>
    <recommendedName>
        <fullName evidence="1">DUF3074 domain-containing protein</fullName>
    </recommendedName>
</protein>
<dbReference type="PANTHER" id="PTHR40370">
    <property type="entry name" value="EXPRESSED PROTEIN"/>
    <property type="match status" value="1"/>
</dbReference>
<dbReference type="Gene3D" id="3.30.530.20">
    <property type="match status" value="1"/>
</dbReference>
<sequence length="245" mass="28499">MNAIPLKSVNGLNSEELSNKAENIINSIGKIWKTDKKYTYKLNKVNSNINVQTYHIDKLNDDYWCARVSTLKEIDVEDKRSYYSKLEKYIVGSISSLENTHTEYEKQYIHELVNYELKPITLTPNKDFETFTYLARLEYKFPFPLRRRVFFELIHICKSRMESLSYIISLPIDPTCFQSESLNMVHARYASIEKISYDKSTNDLEWLMATCSSPGGSIPDWLSKLSINKAIAKDVPSFLNWSDSI</sequence>
<dbReference type="Pfam" id="PF11274">
    <property type="entry name" value="DUF3074"/>
    <property type="match status" value="1"/>
</dbReference>
<evidence type="ECO:0000259" key="1">
    <source>
        <dbReference type="Pfam" id="PF11274"/>
    </source>
</evidence>
<name>A0A0V1PZZ6_9ASCO</name>
<organism evidence="2 3">
    <name type="scientific">Debaryomyces fabryi</name>
    <dbReference type="NCBI Taxonomy" id="58627"/>
    <lineage>
        <taxon>Eukaryota</taxon>
        <taxon>Fungi</taxon>
        <taxon>Dikarya</taxon>
        <taxon>Ascomycota</taxon>
        <taxon>Saccharomycotina</taxon>
        <taxon>Pichiomycetes</taxon>
        <taxon>Debaryomycetaceae</taxon>
        <taxon>Debaryomyces</taxon>
    </lineage>
</organism>
<reference evidence="2 3" key="1">
    <citation type="submission" date="2015-11" db="EMBL/GenBank/DDBJ databases">
        <title>The genome of Debaryomyces fabryi.</title>
        <authorList>
            <person name="Tafer H."/>
            <person name="Lopandic K."/>
        </authorList>
    </citation>
    <scope>NUCLEOTIDE SEQUENCE [LARGE SCALE GENOMIC DNA]</scope>
    <source>
        <strain evidence="2 3">CBS 789</strain>
    </source>
</reference>
<evidence type="ECO:0000313" key="2">
    <source>
        <dbReference type="EMBL" id="KSA01763.1"/>
    </source>
</evidence>
<evidence type="ECO:0000313" key="3">
    <source>
        <dbReference type="Proteomes" id="UP000054251"/>
    </source>
</evidence>
<dbReference type="OrthoDB" id="6423603at2759"/>
<keyword evidence="3" id="KW-1185">Reference proteome</keyword>
<comment type="caution">
    <text evidence="2">The sequence shown here is derived from an EMBL/GenBank/DDBJ whole genome shotgun (WGS) entry which is preliminary data.</text>
</comment>
<dbReference type="InterPro" id="IPR023393">
    <property type="entry name" value="START-like_dom_sf"/>
</dbReference>
<accession>A0A0V1PZZ6</accession>
<dbReference type="InterPro" id="IPR024500">
    <property type="entry name" value="DUF3074"/>
</dbReference>
<dbReference type="EMBL" id="LMYN01000043">
    <property type="protein sequence ID" value="KSA01763.1"/>
    <property type="molecule type" value="Genomic_DNA"/>
</dbReference>
<dbReference type="CDD" id="cd08864">
    <property type="entry name" value="SRPBCC_DUF3074"/>
    <property type="match status" value="1"/>
</dbReference>
<dbReference type="GeneID" id="26839453"/>
<dbReference type="Proteomes" id="UP000054251">
    <property type="component" value="Unassembled WGS sequence"/>
</dbReference>
<dbReference type="PANTHER" id="PTHR40370:SF1">
    <property type="entry name" value="DUF3074 DOMAIN-CONTAINING PROTEIN"/>
    <property type="match status" value="1"/>
</dbReference>
<gene>
    <name evidence="2" type="ORF">AC631_02444</name>
</gene>
<feature type="domain" description="DUF3074" evidence="1">
    <location>
        <begin position="64"/>
        <end position="241"/>
    </location>
</feature>
<proteinExistence type="predicted"/>
<dbReference type="AlphaFoldDB" id="A0A0V1PZZ6"/>
<dbReference type="SUPFAM" id="SSF55961">
    <property type="entry name" value="Bet v1-like"/>
    <property type="match status" value="1"/>
</dbReference>